<protein>
    <recommendedName>
        <fullName evidence="10">Choline/carnitine acyltransferase domain-containing protein</fullName>
    </recommendedName>
</protein>
<keyword evidence="4" id="KW-0276">Fatty acid metabolism</keyword>
<dbReference type="PANTHER" id="PTHR22589">
    <property type="entry name" value="CARNITINE O-ACYLTRANSFERASE"/>
    <property type="match status" value="1"/>
</dbReference>
<evidence type="ECO:0000256" key="8">
    <source>
        <dbReference type="RuleBase" id="RU003801"/>
    </source>
</evidence>
<dbReference type="GO" id="GO:0004092">
    <property type="term" value="F:carnitine O-acetyltransferase activity"/>
    <property type="evidence" value="ECO:0007669"/>
    <property type="project" value="TreeGrafter"/>
</dbReference>
<reference evidence="12" key="2">
    <citation type="submission" date="2015-01" db="EMBL/GenBank/DDBJ databases">
        <title>Evolutionary Origins and Diversification of the Mycorrhizal Mutualists.</title>
        <authorList>
            <consortium name="DOE Joint Genome Institute"/>
            <consortium name="Mycorrhizal Genomics Consortium"/>
            <person name="Kohler A."/>
            <person name="Kuo A."/>
            <person name="Nagy L.G."/>
            <person name="Floudas D."/>
            <person name="Copeland A."/>
            <person name="Barry K.W."/>
            <person name="Cichocki N."/>
            <person name="Veneault-Fourrey C."/>
            <person name="LaButti K."/>
            <person name="Lindquist E.A."/>
            <person name="Lipzen A."/>
            <person name="Lundell T."/>
            <person name="Morin E."/>
            <person name="Murat C."/>
            <person name="Riley R."/>
            <person name="Ohm R."/>
            <person name="Sun H."/>
            <person name="Tunlid A."/>
            <person name="Henrissat B."/>
            <person name="Grigoriev I.V."/>
            <person name="Hibbett D.S."/>
            <person name="Martin F."/>
        </authorList>
    </citation>
    <scope>NUCLEOTIDE SEQUENCE [LARGE SCALE GENOMIC DNA]</scope>
    <source>
        <strain evidence="12">h7</strain>
    </source>
</reference>
<feature type="region of interest" description="Disordered" evidence="9">
    <location>
        <begin position="1"/>
        <end position="30"/>
    </location>
</feature>
<evidence type="ECO:0000313" key="11">
    <source>
        <dbReference type="EMBL" id="KIM49753.1"/>
    </source>
</evidence>
<evidence type="ECO:0000256" key="1">
    <source>
        <dbReference type="ARBA" id="ARBA00005232"/>
    </source>
</evidence>
<dbReference type="InterPro" id="IPR000542">
    <property type="entry name" value="Carn_acyl_trans"/>
</dbReference>
<evidence type="ECO:0000256" key="4">
    <source>
        <dbReference type="ARBA" id="ARBA00022832"/>
    </source>
</evidence>
<evidence type="ECO:0000256" key="9">
    <source>
        <dbReference type="SAM" id="MobiDB-lite"/>
    </source>
</evidence>
<evidence type="ECO:0000256" key="7">
    <source>
        <dbReference type="PIRSR" id="PIRSR600542-1"/>
    </source>
</evidence>
<dbReference type="InterPro" id="IPR042231">
    <property type="entry name" value="Cho/carn_acyl_trans_2"/>
</dbReference>
<dbReference type="FunFam" id="3.30.559.70:FF:000003">
    <property type="entry name" value="Carnitine acetyl transferase FacC"/>
    <property type="match status" value="1"/>
</dbReference>
<accession>A0A0C2YJ10</accession>
<dbReference type="HOGENOM" id="CLU_013513_4_0_1"/>
<evidence type="ECO:0000259" key="10">
    <source>
        <dbReference type="Pfam" id="PF00755"/>
    </source>
</evidence>
<dbReference type="EMBL" id="KN831768">
    <property type="protein sequence ID" value="KIM49753.1"/>
    <property type="molecule type" value="Genomic_DNA"/>
</dbReference>
<feature type="region of interest" description="Disordered" evidence="9">
    <location>
        <begin position="557"/>
        <end position="605"/>
    </location>
</feature>
<keyword evidence="3 8" id="KW-0808">Transferase</keyword>
<evidence type="ECO:0000256" key="3">
    <source>
        <dbReference type="ARBA" id="ARBA00022679"/>
    </source>
</evidence>
<dbReference type="InterPro" id="IPR042572">
    <property type="entry name" value="Carn_acyl_trans_N"/>
</dbReference>
<dbReference type="SUPFAM" id="SSF52777">
    <property type="entry name" value="CoA-dependent acyltransferases"/>
    <property type="match status" value="2"/>
</dbReference>
<evidence type="ECO:0000256" key="2">
    <source>
        <dbReference type="ARBA" id="ARBA00022448"/>
    </source>
</evidence>
<dbReference type="Gene3D" id="3.30.559.10">
    <property type="entry name" value="Chloramphenicol acetyltransferase-like domain"/>
    <property type="match status" value="2"/>
</dbReference>
<dbReference type="Proteomes" id="UP000053424">
    <property type="component" value="Unassembled WGS sequence"/>
</dbReference>
<feature type="active site" description="Proton acceptor" evidence="7">
    <location>
        <position position="357"/>
    </location>
</feature>
<dbReference type="Gene3D" id="1.10.275.20">
    <property type="entry name" value="Choline/Carnitine o-acyltransferase"/>
    <property type="match status" value="1"/>
</dbReference>
<feature type="compositionally biased region" description="Low complexity" evidence="9">
    <location>
        <begin position="560"/>
        <end position="596"/>
    </location>
</feature>
<keyword evidence="6 8" id="KW-0012">Acyltransferase</keyword>
<name>A0A0C2YJ10_HEBCY</name>
<evidence type="ECO:0000313" key="12">
    <source>
        <dbReference type="Proteomes" id="UP000053424"/>
    </source>
</evidence>
<dbReference type="GO" id="GO:0006631">
    <property type="term" value="P:fatty acid metabolic process"/>
    <property type="evidence" value="ECO:0007669"/>
    <property type="project" value="UniProtKB-KW"/>
</dbReference>
<proteinExistence type="inferred from homology"/>
<dbReference type="Pfam" id="PF00755">
    <property type="entry name" value="Carn_acyltransf"/>
    <property type="match status" value="1"/>
</dbReference>
<dbReference type="STRING" id="686832.A0A0C2YJ10"/>
<feature type="compositionally biased region" description="Pro residues" evidence="9">
    <location>
        <begin position="1"/>
        <end position="13"/>
    </location>
</feature>
<organism evidence="11 12">
    <name type="scientific">Hebeloma cylindrosporum</name>
    <dbReference type="NCBI Taxonomy" id="76867"/>
    <lineage>
        <taxon>Eukaryota</taxon>
        <taxon>Fungi</taxon>
        <taxon>Dikarya</taxon>
        <taxon>Basidiomycota</taxon>
        <taxon>Agaricomycotina</taxon>
        <taxon>Agaricomycetes</taxon>
        <taxon>Agaricomycetidae</taxon>
        <taxon>Agaricales</taxon>
        <taxon>Agaricineae</taxon>
        <taxon>Hymenogastraceae</taxon>
        <taxon>Hebeloma</taxon>
    </lineage>
</organism>
<feature type="domain" description="Choline/carnitine acyltransferase" evidence="10">
    <location>
        <begin position="41"/>
        <end position="506"/>
    </location>
</feature>
<dbReference type="GO" id="GO:0009437">
    <property type="term" value="P:carnitine metabolic process"/>
    <property type="evidence" value="ECO:0007669"/>
    <property type="project" value="TreeGrafter"/>
</dbReference>
<dbReference type="GO" id="GO:0005739">
    <property type="term" value="C:mitochondrion"/>
    <property type="evidence" value="ECO:0007669"/>
    <property type="project" value="TreeGrafter"/>
</dbReference>
<keyword evidence="5" id="KW-0443">Lipid metabolism</keyword>
<dbReference type="PROSITE" id="PS00440">
    <property type="entry name" value="ACYLTRANSF_C_2"/>
    <property type="match status" value="1"/>
</dbReference>
<dbReference type="InterPro" id="IPR039551">
    <property type="entry name" value="Cho/carn_acyl_trans"/>
</dbReference>
<dbReference type="Gene3D" id="3.30.559.70">
    <property type="entry name" value="Choline/Carnitine o-acyltransferase, domain 2"/>
    <property type="match status" value="1"/>
</dbReference>
<keyword evidence="12" id="KW-1185">Reference proteome</keyword>
<reference evidence="11 12" key="1">
    <citation type="submission" date="2014-04" db="EMBL/GenBank/DDBJ databases">
        <authorList>
            <consortium name="DOE Joint Genome Institute"/>
            <person name="Kuo A."/>
            <person name="Gay G."/>
            <person name="Dore J."/>
            <person name="Kohler A."/>
            <person name="Nagy L.G."/>
            <person name="Floudas D."/>
            <person name="Copeland A."/>
            <person name="Barry K.W."/>
            <person name="Cichocki N."/>
            <person name="Veneault-Fourrey C."/>
            <person name="LaButti K."/>
            <person name="Lindquist E.A."/>
            <person name="Lipzen A."/>
            <person name="Lundell T."/>
            <person name="Morin E."/>
            <person name="Murat C."/>
            <person name="Sun H."/>
            <person name="Tunlid A."/>
            <person name="Henrissat B."/>
            <person name="Grigoriev I.V."/>
            <person name="Hibbett D.S."/>
            <person name="Martin F."/>
            <person name="Nordberg H.P."/>
            <person name="Cantor M.N."/>
            <person name="Hua S.X."/>
        </authorList>
    </citation>
    <scope>NUCLEOTIDE SEQUENCE [LARGE SCALE GENOMIC DNA]</scope>
    <source>
        <strain evidence="12">h7</strain>
    </source>
</reference>
<dbReference type="FunFam" id="3.30.559.10:FF:000019">
    <property type="entry name" value="Carnitine acetyl transferase"/>
    <property type="match status" value="1"/>
</dbReference>
<keyword evidence="2" id="KW-0813">Transport</keyword>
<dbReference type="AlphaFoldDB" id="A0A0C2YJ10"/>
<gene>
    <name evidence="11" type="ORF">M413DRAFT_438894</name>
</gene>
<dbReference type="InterPro" id="IPR023213">
    <property type="entry name" value="CAT-like_dom_sf"/>
</dbReference>
<dbReference type="OrthoDB" id="240216at2759"/>
<comment type="similarity">
    <text evidence="1 8">Belongs to the carnitine/choline acetyltransferase family.</text>
</comment>
<evidence type="ECO:0000256" key="5">
    <source>
        <dbReference type="ARBA" id="ARBA00023098"/>
    </source>
</evidence>
<sequence>MATVPPPLEPSISPPMTSATAVSPDRPANKTFAYQGKLPKLPIPPIRDTCERYLRALAPLQDEDEHAATKKAVQDFLDGEESEGGAFAGEGEGIKLDRMLREYAKDKDSYIEEFWYESYLSHSDPVVLALNPFFVLENDPTPDRGAQLPRASSLIISSLGFIHDLRAGILEPDTVRGQPLDMEQYKRLIGTARVPTDRGCRMEVHTESRHIVVLRRGQFYWFDVLDESSLPILTEREVLRNLQAILSDADKLPISEVARGAIGVLSTENRKIWSGLRHMLASDKHNKSCLDIVDNALFIVCLDDASPQGLAELCSNFLCGTYSLQEGEQVGTCTNRWYDKLQIIVCADGSAGINFEHTGVDGHTVLRFAADIFTEGLMLLARSINPSAPTLFKAPLSPHARAYKPPRGAPPPNERVDLIDTTPKKLEWALSPSLLTGIRFAETRISDLICQNDCQALEFKKYGKNFVTSHGMSPDAFVQMGILGAWFGLYGRIECVYEPADQTFYSDATPSQKIAALKKACERHAKLTKDCSQGLGQDRHLYAIYCLIQRHLQNQKKRVSGPGSPSALSSSLPSSDLSTSLSNSNPASSPTSSTLPVPAPLEDPETGYKPTKLPAIFTDPGWALLGTSILSTSNCGNPALRLFGFGPAVAEGYGIGYIIKEDGISLCASSKHLQTRRFLDTLQAYFLDVQKLLIQLHRSANQRPAPFVDHLGILRDSKTGRPINGALSSGEESEDGENQVALPGYSFFDSGEVALLGRKKNSPFADIGKVIPLAEY</sequence>
<dbReference type="PANTHER" id="PTHR22589:SF29">
    <property type="entry name" value="MITOCHONDRIAL CARNITINE O-ACETYLTRANSFERASE-RELATED"/>
    <property type="match status" value="1"/>
</dbReference>
<evidence type="ECO:0000256" key="6">
    <source>
        <dbReference type="ARBA" id="ARBA00023315"/>
    </source>
</evidence>